<dbReference type="AlphaFoldDB" id="A0A2M8PDL1"/>
<evidence type="ECO:0000256" key="6">
    <source>
        <dbReference type="ARBA" id="ARBA00023136"/>
    </source>
</evidence>
<dbReference type="Pfam" id="PF18916">
    <property type="entry name" value="Lycopene_cyc"/>
    <property type="match status" value="2"/>
</dbReference>
<protein>
    <submittedName>
        <fullName evidence="10">Lycopene cyclase domain-containing protein</fullName>
    </submittedName>
</protein>
<keyword evidence="4" id="KW-0125">Carotenoid biosynthesis</keyword>
<dbReference type="NCBIfam" id="TIGR03462">
    <property type="entry name" value="CarR_dom_SF"/>
    <property type="match status" value="2"/>
</dbReference>
<organism evidence="10 11">
    <name type="scientific">Candidatus Thermofonsia Clade 1 bacterium</name>
    <dbReference type="NCBI Taxonomy" id="2364210"/>
    <lineage>
        <taxon>Bacteria</taxon>
        <taxon>Bacillati</taxon>
        <taxon>Chloroflexota</taxon>
        <taxon>Candidatus Thermofontia</taxon>
        <taxon>Candidatus Thermofonsia Clade 1</taxon>
    </lineage>
</organism>
<feature type="transmembrane region" description="Helical" evidence="8">
    <location>
        <begin position="6"/>
        <end position="24"/>
    </location>
</feature>
<feature type="transmembrane region" description="Helical" evidence="8">
    <location>
        <begin position="181"/>
        <end position="200"/>
    </location>
</feature>
<reference evidence="10 11" key="1">
    <citation type="submission" date="2017-11" db="EMBL/GenBank/DDBJ databases">
        <title>Evolution of Phototrophy in the Chloroflexi Phylum Driven by Horizontal Gene Transfer.</title>
        <authorList>
            <person name="Ward L.M."/>
            <person name="Hemp J."/>
            <person name="Shih P.M."/>
            <person name="Mcglynn S.E."/>
            <person name="Fischer W."/>
        </authorList>
    </citation>
    <scope>NUCLEOTIDE SEQUENCE [LARGE SCALE GENOMIC DNA]</scope>
    <source>
        <strain evidence="10">JP3_13</strain>
    </source>
</reference>
<feature type="domain" description="Lycopene cyclase" evidence="9">
    <location>
        <begin position="41"/>
        <end position="100"/>
    </location>
</feature>
<dbReference type="GO" id="GO:0016872">
    <property type="term" value="F:intramolecular lyase activity"/>
    <property type="evidence" value="ECO:0007669"/>
    <property type="project" value="InterPro"/>
</dbReference>
<gene>
    <name evidence="10" type="ORF">CUN49_09500</name>
</gene>
<sequence length="274" mass="31200">MTYFGFLAVFVVLPILGLWAVALWDTRRGIGVPAHLRSWHAHWIVLAHVIVAVLYTTPWDNYLVATRVWWYAPELVTGLLIGYVPIEEYTFFVLMTLLTGSWLLLVVRHKPEQGPAPRQPVRFRQLSTLLLFGLWLIFVAILIFGWRPGTYMALLFAWALPPIMLQTAFGADILWRYRRALLLTIVPMTLYLSAADKLAISSGTWTINPEQTVNVLLLGRLPIEEFLFFFIVNVLIAFGMTLVMSVESKARAGRYVVALRNLLSRKQAVEIGSE</sequence>
<evidence type="ECO:0000256" key="4">
    <source>
        <dbReference type="ARBA" id="ARBA00022746"/>
    </source>
</evidence>
<name>A0A2M8PDL1_9CHLR</name>
<feature type="transmembrane region" description="Helical" evidence="8">
    <location>
        <begin position="128"/>
        <end position="146"/>
    </location>
</feature>
<evidence type="ECO:0000256" key="5">
    <source>
        <dbReference type="ARBA" id="ARBA00022989"/>
    </source>
</evidence>
<feature type="transmembrane region" description="Helical" evidence="8">
    <location>
        <begin position="36"/>
        <end position="55"/>
    </location>
</feature>
<feature type="transmembrane region" description="Helical" evidence="8">
    <location>
        <begin position="226"/>
        <end position="246"/>
    </location>
</feature>
<comment type="subcellular location">
    <subcellularLocation>
        <location evidence="1">Membrane</location>
        <topology evidence="1">Multi-pass membrane protein</topology>
    </subcellularLocation>
</comment>
<evidence type="ECO:0000313" key="10">
    <source>
        <dbReference type="EMBL" id="PJF35645.1"/>
    </source>
</evidence>
<dbReference type="GO" id="GO:0016117">
    <property type="term" value="P:carotenoid biosynthetic process"/>
    <property type="evidence" value="ECO:0007669"/>
    <property type="project" value="UniProtKB-KW"/>
</dbReference>
<feature type="transmembrane region" description="Helical" evidence="8">
    <location>
        <begin position="152"/>
        <end position="174"/>
    </location>
</feature>
<proteinExistence type="predicted"/>
<keyword evidence="7" id="KW-0413">Isomerase</keyword>
<evidence type="ECO:0000259" key="9">
    <source>
        <dbReference type="Pfam" id="PF18916"/>
    </source>
</evidence>
<evidence type="ECO:0000313" key="11">
    <source>
        <dbReference type="Proteomes" id="UP000229681"/>
    </source>
</evidence>
<comment type="caution">
    <text evidence="10">The sequence shown here is derived from an EMBL/GenBank/DDBJ whole genome shotgun (WGS) entry which is preliminary data.</text>
</comment>
<evidence type="ECO:0000256" key="2">
    <source>
        <dbReference type="ARBA" id="ARBA00004829"/>
    </source>
</evidence>
<accession>A0A2M8PDL1</accession>
<dbReference type="GO" id="GO:0016020">
    <property type="term" value="C:membrane"/>
    <property type="evidence" value="ECO:0007669"/>
    <property type="project" value="UniProtKB-SubCell"/>
</dbReference>
<dbReference type="GO" id="GO:0045436">
    <property type="term" value="F:lycopene beta cyclase activity"/>
    <property type="evidence" value="ECO:0007669"/>
    <property type="project" value="UniProtKB-ARBA"/>
</dbReference>
<comment type="pathway">
    <text evidence="2">Carotenoid biosynthesis.</text>
</comment>
<feature type="domain" description="Lycopene cyclase" evidence="9">
    <location>
        <begin position="150"/>
        <end position="237"/>
    </location>
</feature>
<dbReference type="Proteomes" id="UP000229681">
    <property type="component" value="Unassembled WGS sequence"/>
</dbReference>
<evidence type="ECO:0000256" key="8">
    <source>
        <dbReference type="SAM" id="Phobius"/>
    </source>
</evidence>
<dbReference type="EMBL" id="PGTM01000127">
    <property type="protein sequence ID" value="PJF35645.1"/>
    <property type="molecule type" value="Genomic_DNA"/>
</dbReference>
<dbReference type="InterPro" id="IPR017825">
    <property type="entry name" value="Lycopene_cyclase_dom"/>
</dbReference>
<feature type="transmembrane region" description="Helical" evidence="8">
    <location>
        <begin position="89"/>
        <end position="107"/>
    </location>
</feature>
<keyword evidence="5 8" id="KW-1133">Transmembrane helix</keyword>
<evidence type="ECO:0000256" key="1">
    <source>
        <dbReference type="ARBA" id="ARBA00004141"/>
    </source>
</evidence>
<evidence type="ECO:0000256" key="3">
    <source>
        <dbReference type="ARBA" id="ARBA00022692"/>
    </source>
</evidence>
<keyword evidence="6 8" id="KW-0472">Membrane</keyword>
<keyword evidence="3 8" id="KW-0812">Transmembrane</keyword>
<evidence type="ECO:0000256" key="7">
    <source>
        <dbReference type="ARBA" id="ARBA00023235"/>
    </source>
</evidence>